<organism evidence="10 11">
    <name type="scientific">Maudiozyma saulgeensis</name>
    <dbReference type="NCBI Taxonomy" id="1789683"/>
    <lineage>
        <taxon>Eukaryota</taxon>
        <taxon>Fungi</taxon>
        <taxon>Dikarya</taxon>
        <taxon>Ascomycota</taxon>
        <taxon>Saccharomycotina</taxon>
        <taxon>Saccharomycetes</taxon>
        <taxon>Saccharomycetales</taxon>
        <taxon>Saccharomycetaceae</taxon>
        <taxon>Maudiozyma</taxon>
    </lineage>
</organism>
<dbReference type="CDD" id="cd04301">
    <property type="entry name" value="NAT_SF"/>
    <property type="match status" value="1"/>
</dbReference>
<dbReference type="Pfam" id="PF00583">
    <property type="entry name" value="Acetyltransf_1"/>
    <property type="match status" value="1"/>
</dbReference>
<reference evidence="10 11" key="1">
    <citation type="submission" date="2017-04" db="EMBL/GenBank/DDBJ databases">
        <authorList>
            <person name="Afonso C.L."/>
            <person name="Miller P.J."/>
            <person name="Scott M.A."/>
            <person name="Spackman E."/>
            <person name="Goraichik I."/>
            <person name="Dimitrov K.M."/>
            <person name="Suarez D.L."/>
            <person name="Swayne D.E."/>
        </authorList>
    </citation>
    <scope>NUCLEOTIDE SEQUENCE [LARGE SCALE GENOMIC DNA]</scope>
</reference>
<evidence type="ECO:0000256" key="3">
    <source>
        <dbReference type="ARBA" id="ARBA00012703"/>
    </source>
</evidence>
<comment type="pathway">
    <text evidence="1 8">Nucleotide-sugar biosynthesis; UDP-N-acetyl-alpha-D-glucosamine biosynthesis; N-acetyl-alpha-D-glucosamine 1-phosphate from alpha-D-glucosamine 6-phosphate (route I): step 1/2.</text>
</comment>
<keyword evidence="11" id="KW-1185">Reference proteome</keyword>
<dbReference type="PANTHER" id="PTHR13355:SF11">
    <property type="entry name" value="GLUCOSAMINE 6-PHOSPHATE N-ACETYLTRANSFERASE"/>
    <property type="match status" value="1"/>
</dbReference>
<keyword evidence="5 8" id="KW-0012">Acyltransferase</keyword>
<dbReference type="EC" id="2.3.1.4" evidence="3 8"/>
<dbReference type="GO" id="GO:0004343">
    <property type="term" value="F:glucosamine 6-phosphate N-acetyltransferase activity"/>
    <property type="evidence" value="ECO:0007669"/>
    <property type="project" value="UniProtKB-UniRule"/>
</dbReference>
<dbReference type="UniPathway" id="UPA00113">
    <property type="reaction ID" value="UER00529"/>
</dbReference>
<evidence type="ECO:0000256" key="7">
    <source>
        <dbReference type="ARBA" id="ARBA00069869"/>
    </source>
</evidence>
<comment type="catalytic activity">
    <reaction evidence="6 8">
        <text>D-glucosamine 6-phosphate + acetyl-CoA = N-acetyl-D-glucosamine 6-phosphate + CoA + H(+)</text>
        <dbReference type="Rhea" id="RHEA:10292"/>
        <dbReference type="ChEBI" id="CHEBI:15378"/>
        <dbReference type="ChEBI" id="CHEBI:57287"/>
        <dbReference type="ChEBI" id="CHEBI:57288"/>
        <dbReference type="ChEBI" id="CHEBI:57513"/>
        <dbReference type="ChEBI" id="CHEBI:58725"/>
        <dbReference type="EC" id="2.3.1.4"/>
    </reaction>
</comment>
<dbReference type="Proteomes" id="UP000196158">
    <property type="component" value="Unassembled WGS sequence"/>
</dbReference>
<evidence type="ECO:0000259" key="9">
    <source>
        <dbReference type="PROSITE" id="PS51186"/>
    </source>
</evidence>
<gene>
    <name evidence="10" type="ORF">KASA_0Q10461G</name>
</gene>
<dbReference type="InterPro" id="IPR000182">
    <property type="entry name" value="GNAT_dom"/>
</dbReference>
<evidence type="ECO:0000256" key="2">
    <source>
        <dbReference type="ARBA" id="ARBA00006048"/>
    </source>
</evidence>
<evidence type="ECO:0000256" key="6">
    <source>
        <dbReference type="ARBA" id="ARBA00048964"/>
    </source>
</evidence>
<dbReference type="InterPro" id="IPR039143">
    <property type="entry name" value="GNPNAT1-like"/>
</dbReference>
<dbReference type="Gene3D" id="3.40.630.30">
    <property type="match status" value="1"/>
</dbReference>
<evidence type="ECO:0000256" key="4">
    <source>
        <dbReference type="ARBA" id="ARBA00022679"/>
    </source>
</evidence>
<accession>A0A1X7QYP1</accession>
<dbReference type="PANTHER" id="PTHR13355">
    <property type="entry name" value="GLUCOSAMINE 6-PHOSPHATE N-ACETYLTRANSFERASE"/>
    <property type="match status" value="1"/>
</dbReference>
<name>A0A1X7QYP1_9SACH</name>
<dbReference type="FunFam" id="3.40.630.30:FF:000136">
    <property type="entry name" value="Glucosamine 6-phosphate N-acetyltransferase"/>
    <property type="match status" value="1"/>
</dbReference>
<dbReference type="STRING" id="1789683.A0A1X7QYP1"/>
<dbReference type="AlphaFoldDB" id="A0A1X7QYP1"/>
<evidence type="ECO:0000256" key="8">
    <source>
        <dbReference type="RuleBase" id="RU365086"/>
    </source>
</evidence>
<keyword evidence="4 8" id="KW-0808">Transferase</keyword>
<dbReference type="OrthoDB" id="10039976at2759"/>
<feature type="domain" description="N-acetyltransferase" evidence="9">
    <location>
        <begin position="15"/>
        <end position="157"/>
    </location>
</feature>
<comment type="similarity">
    <text evidence="2 8">Belongs to the acetyltransferase family. GNA1 subfamily.</text>
</comment>
<evidence type="ECO:0000256" key="5">
    <source>
        <dbReference type="ARBA" id="ARBA00023315"/>
    </source>
</evidence>
<dbReference type="SUPFAM" id="SSF55729">
    <property type="entry name" value="Acyl-CoA N-acyltransferases (Nat)"/>
    <property type="match status" value="1"/>
</dbReference>
<protein>
    <recommendedName>
        <fullName evidence="7 8">Glucosamine 6-phosphate N-acetyltransferase</fullName>
        <ecNumber evidence="3 8">2.3.1.4</ecNumber>
    </recommendedName>
</protein>
<sequence>MTATTIPNDYTVRRIESRDFEGAKTALAGLTIVGEISQKEFDSILNYWDSVLLPTGEQAYNTFVITVKDTERVAAIGTIFIEKKIIHNGGLVGHIEDIAVNSDFRGQKLGKILIDYLSSVGKQLGCYKTILDCDVKNVGFYEKCDYKEAGIEMQIRY</sequence>
<dbReference type="EMBL" id="FXLY01000002">
    <property type="protein sequence ID" value="SMN18545.1"/>
    <property type="molecule type" value="Genomic_DNA"/>
</dbReference>
<proteinExistence type="inferred from homology"/>
<dbReference type="PROSITE" id="PS51186">
    <property type="entry name" value="GNAT"/>
    <property type="match status" value="1"/>
</dbReference>
<evidence type="ECO:0000313" key="11">
    <source>
        <dbReference type="Proteomes" id="UP000196158"/>
    </source>
</evidence>
<dbReference type="InterPro" id="IPR016181">
    <property type="entry name" value="Acyl_CoA_acyltransferase"/>
</dbReference>
<evidence type="ECO:0000256" key="1">
    <source>
        <dbReference type="ARBA" id="ARBA00004832"/>
    </source>
</evidence>
<evidence type="ECO:0000313" key="10">
    <source>
        <dbReference type="EMBL" id="SMN18545.1"/>
    </source>
</evidence>
<dbReference type="GO" id="GO:0006048">
    <property type="term" value="P:UDP-N-acetylglucosamine biosynthetic process"/>
    <property type="evidence" value="ECO:0007669"/>
    <property type="project" value="UniProtKB-UniRule"/>
</dbReference>